<dbReference type="EMBL" id="CANHGI010000001">
    <property type="protein sequence ID" value="CAI5440033.1"/>
    <property type="molecule type" value="Genomic_DNA"/>
</dbReference>
<protein>
    <recommendedName>
        <fullName evidence="2">Acyltransferase 3 domain-containing protein</fullName>
    </recommendedName>
</protein>
<dbReference type="Proteomes" id="UP001152747">
    <property type="component" value="Unassembled WGS sequence"/>
</dbReference>
<evidence type="ECO:0000313" key="3">
    <source>
        <dbReference type="EMBL" id="CAI5440033.1"/>
    </source>
</evidence>
<dbReference type="InterPro" id="IPR002656">
    <property type="entry name" value="Acyl_transf_3_dom"/>
</dbReference>
<evidence type="ECO:0000313" key="4">
    <source>
        <dbReference type="Proteomes" id="UP001152747"/>
    </source>
</evidence>
<accession>A0A9P1MV76</accession>
<evidence type="ECO:0000259" key="2">
    <source>
        <dbReference type="Pfam" id="PF01757"/>
    </source>
</evidence>
<dbReference type="GO" id="GO:0016747">
    <property type="term" value="F:acyltransferase activity, transferring groups other than amino-acyl groups"/>
    <property type="evidence" value="ECO:0007669"/>
    <property type="project" value="InterPro"/>
</dbReference>
<keyword evidence="1" id="KW-1133">Transmembrane helix</keyword>
<keyword evidence="1" id="KW-0812">Transmembrane</keyword>
<organism evidence="3 4">
    <name type="scientific">Caenorhabditis angaria</name>
    <dbReference type="NCBI Taxonomy" id="860376"/>
    <lineage>
        <taxon>Eukaryota</taxon>
        <taxon>Metazoa</taxon>
        <taxon>Ecdysozoa</taxon>
        <taxon>Nematoda</taxon>
        <taxon>Chromadorea</taxon>
        <taxon>Rhabditida</taxon>
        <taxon>Rhabditina</taxon>
        <taxon>Rhabditomorpha</taxon>
        <taxon>Rhabditoidea</taxon>
        <taxon>Rhabditidae</taxon>
        <taxon>Peloderinae</taxon>
        <taxon>Caenorhabditis</taxon>
    </lineage>
</organism>
<name>A0A9P1MV76_9PELO</name>
<proteinExistence type="predicted"/>
<dbReference type="PANTHER" id="PTHR11161:SF68">
    <property type="entry name" value="NOSE RESISTANT-TO-FLUOXETINE PROTEIN N-TERMINAL DOMAIN-CONTAINING PROTEIN"/>
    <property type="match status" value="1"/>
</dbReference>
<gene>
    <name evidence="3" type="ORF">CAMP_LOCUS2670</name>
</gene>
<dbReference type="AlphaFoldDB" id="A0A9P1MV76"/>
<keyword evidence="1" id="KW-0472">Membrane</keyword>
<feature type="transmembrane region" description="Helical" evidence="1">
    <location>
        <begin position="30"/>
        <end position="52"/>
    </location>
</feature>
<feature type="transmembrane region" description="Helical" evidence="1">
    <location>
        <begin position="59"/>
        <end position="80"/>
    </location>
</feature>
<dbReference type="InterPro" id="IPR052728">
    <property type="entry name" value="O2_lipid_transport_reg"/>
</dbReference>
<evidence type="ECO:0000256" key="1">
    <source>
        <dbReference type="SAM" id="Phobius"/>
    </source>
</evidence>
<keyword evidence="4" id="KW-1185">Reference proteome</keyword>
<sequence>MFGSKCDSTWSILSHFVFASNFLPTQCVPWLWHVALDFQLYLIFPLLVLLLIKFPKFGWLPILGLIAICLIYRTLAFTVFDLPINIFTKMLSAQKFDRVIENTYRFVYTAPFSRAPPFFIGILTGWCFLAQPTALTISATKSAALQCLALTLLSASLFVSGNIPHAVLYRCAWSCGVAILITLAPGWLVFVLGSQRYVVLARLSFGVFLAHEPILLYRLNTLHQPISDFTLTNIIFQSLAIYVVSLGLAWILAMVIEIPLITLERRVFMGPQKLAVRQRRVSFSENGDTIFGDDEEEMVEEERVQTTRDEILGESEMKFDEKAKNWLKTCGILEADSKC</sequence>
<feature type="transmembrane region" description="Helical" evidence="1">
    <location>
        <begin position="199"/>
        <end position="219"/>
    </location>
</feature>
<reference evidence="3" key="1">
    <citation type="submission" date="2022-11" db="EMBL/GenBank/DDBJ databases">
        <authorList>
            <person name="Kikuchi T."/>
        </authorList>
    </citation>
    <scope>NUCLEOTIDE SEQUENCE</scope>
    <source>
        <strain evidence="3">PS1010</strain>
    </source>
</reference>
<feature type="transmembrane region" description="Helical" evidence="1">
    <location>
        <begin position="118"/>
        <end position="137"/>
    </location>
</feature>
<feature type="domain" description="Acyltransferase 3" evidence="2">
    <location>
        <begin position="17"/>
        <end position="254"/>
    </location>
</feature>
<feature type="transmembrane region" description="Helical" evidence="1">
    <location>
        <begin position="167"/>
        <end position="192"/>
    </location>
</feature>
<feature type="transmembrane region" description="Helical" evidence="1">
    <location>
        <begin position="239"/>
        <end position="263"/>
    </location>
</feature>
<comment type="caution">
    <text evidence="3">The sequence shown here is derived from an EMBL/GenBank/DDBJ whole genome shotgun (WGS) entry which is preliminary data.</text>
</comment>
<feature type="transmembrane region" description="Helical" evidence="1">
    <location>
        <begin position="144"/>
        <end position="161"/>
    </location>
</feature>
<dbReference type="PANTHER" id="PTHR11161">
    <property type="entry name" value="O-ACYLTRANSFERASE"/>
    <property type="match status" value="1"/>
</dbReference>
<dbReference type="Pfam" id="PF01757">
    <property type="entry name" value="Acyl_transf_3"/>
    <property type="match status" value="1"/>
</dbReference>
<dbReference type="OrthoDB" id="5877252at2759"/>